<name>A0A267MPB0_9FIRM</name>
<reference evidence="16 17" key="1">
    <citation type="submission" date="2017-06" db="EMBL/GenBank/DDBJ databases">
        <title>Draft genome sequence of anaerobic fermentative bacterium Anaeromicrobium sediminis DY2726D isolated from West Pacific Ocean sediments.</title>
        <authorList>
            <person name="Zeng X."/>
        </authorList>
    </citation>
    <scope>NUCLEOTIDE SEQUENCE [LARGE SCALE GENOMIC DNA]</scope>
    <source>
        <strain evidence="16 17">DY2726D</strain>
    </source>
</reference>
<dbReference type="GO" id="GO:0003924">
    <property type="term" value="F:GTPase activity"/>
    <property type="evidence" value="ECO:0007669"/>
    <property type="project" value="UniProtKB-UniRule"/>
</dbReference>
<evidence type="ECO:0000256" key="10">
    <source>
        <dbReference type="ARBA" id="ARBA00023136"/>
    </source>
</evidence>
<gene>
    <name evidence="16" type="primary">flhF</name>
    <name evidence="16" type="ORF">CCE28_02150</name>
</gene>
<dbReference type="PANTHER" id="PTHR43134:SF3">
    <property type="entry name" value="FLAGELLAR BIOSYNTHESIS PROTEIN FLHF"/>
    <property type="match status" value="1"/>
</dbReference>
<keyword evidence="16" id="KW-0282">Flagellum</keyword>
<dbReference type="InterPro" id="IPR003593">
    <property type="entry name" value="AAA+_ATPase"/>
</dbReference>
<dbReference type="GO" id="GO:0005886">
    <property type="term" value="C:plasma membrane"/>
    <property type="evidence" value="ECO:0007669"/>
    <property type="project" value="UniProtKB-SubCell"/>
</dbReference>
<dbReference type="Gene3D" id="1.20.120.1380">
    <property type="entry name" value="Flagellar FlhF biosynthesis protein, N domain"/>
    <property type="match status" value="1"/>
</dbReference>
<evidence type="ECO:0000256" key="6">
    <source>
        <dbReference type="ARBA" id="ARBA00022741"/>
    </source>
</evidence>
<keyword evidence="17" id="KW-1185">Reference proteome</keyword>
<dbReference type="GO" id="GO:0006614">
    <property type="term" value="P:SRP-dependent cotranslational protein targeting to membrane"/>
    <property type="evidence" value="ECO:0007669"/>
    <property type="project" value="UniProtKB-UniRule"/>
</dbReference>
<evidence type="ECO:0000256" key="3">
    <source>
        <dbReference type="ARBA" id="ARBA00014919"/>
    </source>
</evidence>
<keyword evidence="11" id="KW-1006">Bacterial flagellum protein export</keyword>
<keyword evidence="7" id="KW-1005">Bacterial flagellum biogenesis</keyword>
<evidence type="ECO:0000256" key="5">
    <source>
        <dbReference type="ARBA" id="ARBA00022475"/>
    </source>
</evidence>
<keyword evidence="6" id="KW-0547">Nucleotide-binding</keyword>
<evidence type="ECO:0000259" key="15">
    <source>
        <dbReference type="SMART" id="SM00962"/>
    </source>
</evidence>
<evidence type="ECO:0000256" key="4">
    <source>
        <dbReference type="ARBA" id="ARBA00022448"/>
    </source>
</evidence>
<dbReference type="Gene3D" id="3.40.50.300">
    <property type="entry name" value="P-loop containing nucleotide triphosphate hydrolases"/>
    <property type="match status" value="1"/>
</dbReference>
<dbReference type="InterPro" id="IPR020006">
    <property type="entry name" value="FlhF"/>
</dbReference>
<protein>
    <recommendedName>
        <fullName evidence="3 13">Flagellar biosynthesis protein FlhF</fullName>
    </recommendedName>
</protein>
<dbReference type="GO" id="GO:0015031">
    <property type="term" value="P:protein transport"/>
    <property type="evidence" value="ECO:0007669"/>
    <property type="project" value="UniProtKB-KW"/>
</dbReference>
<comment type="caution">
    <text evidence="16">The sequence shown here is derived from an EMBL/GenBank/DDBJ whole genome shotgun (WGS) entry which is preliminary data.</text>
</comment>
<dbReference type="GO" id="GO:0044781">
    <property type="term" value="P:bacterial-type flagellum organization"/>
    <property type="evidence" value="ECO:0007669"/>
    <property type="project" value="UniProtKB-UniRule"/>
</dbReference>
<keyword evidence="10" id="KW-0472">Membrane</keyword>
<keyword evidence="9" id="KW-0342">GTP-binding</keyword>
<comment type="subcellular location">
    <subcellularLocation>
        <location evidence="1">Cell membrane</location>
        <topology evidence="1">Peripheral membrane protein</topology>
        <orientation evidence="1">Cytoplasmic side</orientation>
    </subcellularLocation>
</comment>
<dbReference type="SUPFAM" id="SSF52540">
    <property type="entry name" value="P-loop containing nucleoside triphosphate hydrolases"/>
    <property type="match status" value="1"/>
</dbReference>
<proteinExistence type="inferred from homology"/>
<dbReference type="SMART" id="SM00962">
    <property type="entry name" value="SRP54"/>
    <property type="match status" value="1"/>
</dbReference>
<dbReference type="Pfam" id="PF00448">
    <property type="entry name" value="SRP54"/>
    <property type="match status" value="1"/>
</dbReference>
<dbReference type="SMART" id="SM00382">
    <property type="entry name" value="AAA"/>
    <property type="match status" value="1"/>
</dbReference>
<keyword evidence="8" id="KW-0653">Protein transport</keyword>
<dbReference type="FunFam" id="3.40.50.300:FF:000695">
    <property type="entry name" value="Flagellar biosynthesis regulator FlhF"/>
    <property type="match status" value="1"/>
</dbReference>
<evidence type="ECO:0000256" key="2">
    <source>
        <dbReference type="ARBA" id="ARBA00008531"/>
    </source>
</evidence>
<feature type="domain" description="SRP54-type proteins GTP-binding" evidence="15">
    <location>
        <begin position="179"/>
        <end position="370"/>
    </location>
</feature>
<evidence type="ECO:0000313" key="17">
    <source>
        <dbReference type="Proteomes" id="UP000216024"/>
    </source>
</evidence>
<dbReference type="PANTHER" id="PTHR43134">
    <property type="entry name" value="SIGNAL RECOGNITION PARTICLE RECEPTOR SUBUNIT ALPHA"/>
    <property type="match status" value="1"/>
</dbReference>
<keyword evidence="4" id="KW-0813">Transport</keyword>
<dbReference type="CDD" id="cd17873">
    <property type="entry name" value="FlhF"/>
    <property type="match status" value="1"/>
</dbReference>
<evidence type="ECO:0000313" key="16">
    <source>
        <dbReference type="EMBL" id="PAB61252.1"/>
    </source>
</evidence>
<evidence type="ECO:0000256" key="9">
    <source>
        <dbReference type="ARBA" id="ARBA00023134"/>
    </source>
</evidence>
<evidence type="ECO:0000256" key="7">
    <source>
        <dbReference type="ARBA" id="ARBA00022795"/>
    </source>
</evidence>
<dbReference type="AlphaFoldDB" id="A0A267MPB0"/>
<dbReference type="InterPro" id="IPR047040">
    <property type="entry name" value="FlhF__GTPase_dom"/>
</dbReference>
<dbReference type="NCBIfam" id="TIGR03499">
    <property type="entry name" value="FlhF"/>
    <property type="match status" value="1"/>
</dbReference>
<evidence type="ECO:0000256" key="13">
    <source>
        <dbReference type="NCBIfam" id="TIGR03499"/>
    </source>
</evidence>
<evidence type="ECO:0000256" key="8">
    <source>
        <dbReference type="ARBA" id="ARBA00022927"/>
    </source>
</evidence>
<dbReference type="OrthoDB" id="9778554at2"/>
<evidence type="ECO:0000256" key="12">
    <source>
        <dbReference type="ARBA" id="ARBA00025337"/>
    </source>
</evidence>
<evidence type="ECO:0000256" key="11">
    <source>
        <dbReference type="ARBA" id="ARBA00023225"/>
    </source>
</evidence>
<dbReference type="EMBL" id="NIBG01000001">
    <property type="protein sequence ID" value="PAB61252.1"/>
    <property type="molecule type" value="Genomic_DNA"/>
</dbReference>
<evidence type="ECO:0000256" key="1">
    <source>
        <dbReference type="ARBA" id="ARBA00004413"/>
    </source>
</evidence>
<keyword evidence="16" id="KW-0969">Cilium</keyword>
<feature type="domain" description="AAA+ ATPase" evidence="14">
    <location>
        <begin position="178"/>
        <end position="324"/>
    </location>
</feature>
<dbReference type="InterPro" id="IPR000897">
    <property type="entry name" value="SRP54_GTPase_dom"/>
</dbReference>
<dbReference type="GO" id="GO:0005047">
    <property type="term" value="F:signal recognition particle binding"/>
    <property type="evidence" value="ECO:0007669"/>
    <property type="project" value="TreeGrafter"/>
</dbReference>
<sequence>MKVKRYIGKTSYEAMMKVKTELGSDAIILHSRKIKKSGILGIFKKPLHEVVAAVDEGKNEPTNIKDNKFILDNFKDRPNENLGELKDKIENIENILSNFVKEGKMQGNEEDISNNMYMEYYNNLINSGLSKVSVDTIMNIVNKRLTFTRGNEEFINKGIENVIKEILGQVKEDLEIKKQKIIVFMGPTGVGKTTTLAKLAAKYIINEKKKVGFITADTYRIAAVEQLKVYAEILNVPVSVVYEPQEINNAIDNYEDKDVILIDTAGRNHNNSEQLEEVKKIIELLEEPEIYLVLSNTSSYMNMIDIMEAYKFVEDYKIIITKIDEGRNYANILNAKLYSKKNLSYMTNGQSVPDDIEIANPKKIAENIVGGFNE</sequence>
<dbReference type="RefSeq" id="WP_095130483.1">
    <property type="nucleotide sequence ID" value="NZ_NIBG01000001.1"/>
</dbReference>
<keyword evidence="5" id="KW-1003">Cell membrane</keyword>
<comment type="function">
    <text evidence="12">Necessary for flagellar biosynthesis. May be involved in translocation of the flagellum.</text>
</comment>
<dbReference type="InterPro" id="IPR027417">
    <property type="entry name" value="P-loop_NTPase"/>
</dbReference>
<keyword evidence="16" id="KW-0966">Cell projection</keyword>
<organism evidence="16 17">
    <name type="scientific">Anaeromicrobium sediminis</name>
    <dbReference type="NCBI Taxonomy" id="1478221"/>
    <lineage>
        <taxon>Bacteria</taxon>
        <taxon>Bacillati</taxon>
        <taxon>Bacillota</taxon>
        <taxon>Clostridia</taxon>
        <taxon>Peptostreptococcales</taxon>
        <taxon>Thermotaleaceae</taxon>
        <taxon>Anaeromicrobium</taxon>
    </lineage>
</organism>
<dbReference type="GO" id="GO:0005525">
    <property type="term" value="F:GTP binding"/>
    <property type="evidence" value="ECO:0007669"/>
    <property type="project" value="UniProtKB-UniRule"/>
</dbReference>
<accession>A0A267MPB0</accession>
<evidence type="ECO:0000259" key="14">
    <source>
        <dbReference type="SMART" id="SM00382"/>
    </source>
</evidence>
<dbReference type="Proteomes" id="UP000216024">
    <property type="component" value="Unassembled WGS sequence"/>
</dbReference>
<comment type="similarity">
    <text evidence="2">Belongs to the GTP-binding SRP family.</text>
</comment>